<dbReference type="InterPro" id="IPR004260">
    <property type="entry name" value="Pyr-dimer_DNA_glycosylase"/>
</dbReference>
<dbReference type="Proteomes" id="UP000033567">
    <property type="component" value="Unassembled WGS sequence"/>
</dbReference>
<evidence type="ECO:0008006" key="3">
    <source>
        <dbReference type="Google" id="ProtNLM"/>
    </source>
</evidence>
<gene>
    <name evidence="1" type="ORF">JF70_02070</name>
</gene>
<keyword evidence="2" id="KW-1185">Reference proteome</keyword>
<dbReference type="RefSeq" id="WP_045934968.1">
    <property type="nucleotide sequence ID" value="NZ_KQ033885.1"/>
</dbReference>
<reference evidence="1 2" key="1">
    <citation type="submission" date="2014-12" db="EMBL/GenBank/DDBJ databases">
        <title>Comparative genomics of the lactic acid bacteria isolated from the honey bee gut.</title>
        <authorList>
            <person name="Ellegaard K.M."/>
            <person name="Tamarit D."/>
            <person name="Javelind E."/>
            <person name="Olofsson T."/>
            <person name="Andersson S.G."/>
            <person name="Vasquez A."/>
        </authorList>
    </citation>
    <scope>NUCLEOTIDE SEQUENCE [LARGE SCALE GENOMIC DNA]</scope>
    <source>
        <strain evidence="1 2">Bin7</strain>
    </source>
</reference>
<dbReference type="NCBIfam" id="TIGR02328">
    <property type="entry name" value="TIGR02328 family protein"/>
    <property type="match status" value="1"/>
</dbReference>
<dbReference type="AlphaFoldDB" id="A0A0F4L1P1"/>
<evidence type="ECO:0000313" key="1">
    <source>
        <dbReference type="EMBL" id="KJY52124.1"/>
    </source>
</evidence>
<dbReference type="PATRIC" id="fig|1684.5.peg.218"/>
<organism evidence="1 2">
    <name type="scientific">Bifidobacterium mellis</name>
    <dbReference type="NCBI Taxonomy" id="1293823"/>
    <lineage>
        <taxon>Bacteria</taxon>
        <taxon>Bacillati</taxon>
        <taxon>Actinomycetota</taxon>
        <taxon>Actinomycetes</taxon>
        <taxon>Bifidobacteriales</taxon>
        <taxon>Bifidobacteriaceae</taxon>
        <taxon>Bifidobacterium</taxon>
    </lineage>
</organism>
<dbReference type="InterPro" id="IPR012650">
    <property type="entry name" value="CHP02328"/>
</dbReference>
<sequence length="122" mass="14356">MRLWHQDLIRLLPRQQLLGQHREITALRGLGWGRRHATVDYVFHHSPYKLFQFHLLVMATMHERGYHPDPAWHDPLYRGRHCPPYKDLTAVPLTDPIFPEHDAAYLQECLENLAGKGIHLPL</sequence>
<evidence type="ECO:0000313" key="2">
    <source>
        <dbReference type="Proteomes" id="UP000033567"/>
    </source>
</evidence>
<proteinExistence type="predicted"/>
<protein>
    <recommendedName>
        <fullName evidence="3">Pyrimidine dimer DNA glycosylase</fullName>
    </recommendedName>
</protein>
<comment type="caution">
    <text evidence="1">The sequence shown here is derived from an EMBL/GenBank/DDBJ whole genome shotgun (WGS) entry which is preliminary data.</text>
</comment>
<accession>A0A0F4L1P1</accession>
<name>A0A0F4L1P1_9BIFI</name>
<dbReference type="EMBL" id="JWMF01000003">
    <property type="protein sequence ID" value="KJY52124.1"/>
    <property type="molecule type" value="Genomic_DNA"/>
</dbReference>
<dbReference type="Pfam" id="PF03013">
    <property type="entry name" value="Pyr_excise"/>
    <property type="match status" value="1"/>
</dbReference>